<organism evidence="2 3">
    <name type="scientific">Anthropogastromicrobium aceti</name>
    <dbReference type="NCBI Taxonomy" id="2981768"/>
    <lineage>
        <taxon>Bacteria</taxon>
        <taxon>Bacillati</taxon>
        <taxon>Bacillota</taxon>
        <taxon>Clostridia</taxon>
        <taxon>Lachnospirales</taxon>
        <taxon>Lachnospiraceae</taxon>
        <taxon>Anthropogastromicrobium</taxon>
    </lineage>
</organism>
<dbReference type="EMBL" id="JAJEQN010000027">
    <property type="protein sequence ID" value="MCC2222091.1"/>
    <property type="molecule type" value="Genomic_DNA"/>
</dbReference>
<keyword evidence="1" id="KW-0812">Transmembrane</keyword>
<dbReference type="AlphaFoldDB" id="A0AAE3E569"/>
<feature type="transmembrane region" description="Helical" evidence="1">
    <location>
        <begin position="39"/>
        <end position="56"/>
    </location>
</feature>
<proteinExistence type="predicted"/>
<feature type="non-terminal residue" evidence="2">
    <location>
        <position position="1"/>
    </location>
</feature>
<gene>
    <name evidence="2" type="ORF">LKD48_10650</name>
</gene>
<dbReference type="RefSeq" id="WP_308732017.1">
    <property type="nucleotide sequence ID" value="NZ_JAJEQN010000027.1"/>
</dbReference>
<protein>
    <submittedName>
        <fullName evidence="2">Uncharacterized protein</fullName>
    </submittedName>
</protein>
<evidence type="ECO:0000256" key="1">
    <source>
        <dbReference type="SAM" id="Phobius"/>
    </source>
</evidence>
<sequence length="60" mass="6842">CVSYLKDFTVFIGCSLYYAKNFTCLTAFAIWLFKKSSGLVILFNYQGSFLSVLALIRTVR</sequence>
<accession>A0AAE3E569</accession>
<feature type="transmembrane region" description="Helical" evidence="1">
    <location>
        <begin position="12"/>
        <end position="33"/>
    </location>
</feature>
<name>A0AAE3E569_9FIRM</name>
<reference evidence="2 3" key="1">
    <citation type="submission" date="2021-10" db="EMBL/GenBank/DDBJ databases">
        <title>Anaerobic single-cell dispensing facilitates the cultivation of human gut bacteria.</title>
        <authorList>
            <person name="Afrizal A."/>
        </authorList>
    </citation>
    <scope>NUCLEOTIDE SEQUENCE [LARGE SCALE GENOMIC DNA]</scope>
    <source>
        <strain evidence="2 3">CLA-AA-H224</strain>
    </source>
</reference>
<evidence type="ECO:0000313" key="3">
    <source>
        <dbReference type="Proteomes" id="UP001198200"/>
    </source>
</evidence>
<keyword evidence="1" id="KW-1133">Transmembrane helix</keyword>
<dbReference type="Proteomes" id="UP001198200">
    <property type="component" value="Unassembled WGS sequence"/>
</dbReference>
<keyword evidence="3" id="KW-1185">Reference proteome</keyword>
<keyword evidence="1" id="KW-0472">Membrane</keyword>
<comment type="caution">
    <text evidence="2">The sequence shown here is derived from an EMBL/GenBank/DDBJ whole genome shotgun (WGS) entry which is preliminary data.</text>
</comment>
<evidence type="ECO:0000313" key="2">
    <source>
        <dbReference type="EMBL" id="MCC2222091.1"/>
    </source>
</evidence>